<evidence type="ECO:0000313" key="2">
    <source>
        <dbReference type="EMBL" id="KAJ6224413.1"/>
    </source>
</evidence>
<name>A0A9Q0MFX3_BLOTA</name>
<dbReference type="Gene3D" id="3.30.460.10">
    <property type="entry name" value="Beta Polymerase, domain 2"/>
    <property type="match status" value="1"/>
</dbReference>
<dbReference type="PANTHER" id="PTHR12271">
    <property type="entry name" value="POLY A POLYMERASE CID PAP -RELATED"/>
    <property type="match status" value="1"/>
</dbReference>
<dbReference type="InterPro" id="IPR043519">
    <property type="entry name" value="NT_sf"/>
</dbReference>
<protein>
    <recommendedName>
        <fullName evidence="1">Poly(A) RNA polymerase mitochondrial-like central palm domain-containing protein</fullName>
    </recommendedName>
</protein>
<dbReference type="Pfam" id="PF22600">
    <property type="entry name" value="MTPAP-like_central"/>
    <property type="match status" value="1"/>
</dbReference>
<dbReference type="Gene3D" id="1.10.1410.10">
    <property type="match status" value="1"/>
</dbReference>
<dbReference type="OrthoDB" id="434989at2759"/>
<dbReference type="GO" id="GO:0031123">
    <property type="term" value="P:RNA 3'-end processing"/>
    <property type="evidence" value="ECO:0007669"/>
    <property type="project" value="TreeGrafter"/>
</dbReference>
<dbReference type="CDD" id="cd05402">
    <property type="entry name" value="NT_PAP_TUTase"/>
    <property type="match status" value="1"/>
</dbReference>
<dbReference type="OMA" id="RYFLITQ"/>
<dbReference type="GO" id="GO:1990817">
    <property type="term" value="F:poly(A) RNA polymerase activity"/>
    <property type="evidence" value="ECO:0007669"/>
    <property type="project" value="TreeGrafter"/>
</dbReference>
<sequence length="494" mass="57719">MNTVKLNFRILCRNKCYRFLTYHKHLSTLNNFRKNVISSKDEARRLLVLENIHHEPKFKSVIGNVTKEFLSKRLETKVYNAWSWSYHRRNFFLIQLKSELEVKRFIETCGFNLHSFPVRSRMVETSINLSESNNSEIDSQSIPHYEFISNFQRKMLSCEQMRKDFSTSEQLVQHLVSINSLSDFDIQLRYFLITQLEDLLCKGIFSGFNIFPFGSSLAGLGDNTSDLDIVLLHRNLLHSMKVNYSMPEVKSDRDQTQQSLSLIADISRHYIPNFSQINRILRARVPIVKMTFDLAPIDLDVSIELSEESAHHGFIMANYISYCLNVNPIIKPFFVLLKLWAKQHGLVKSIAGTWFTNFQIITLSMFYLQSRKLIQPIEMYEKPDPKELSMNGSTDLPKLLYGFFEFLISFNFEKEAISILHGSKFNKPDYSPLYLENPIERNLNICKNINGVEFKKLLLTAYNSLDAMHCETFHLADLLDVDYFKKLEKQISQN</sequence>
<evidence type="ECO:0000313" key="3">
    <source>
        <dbReference type="Proteomes" id="UP001142055"/>
    </source>
</evidence>
<organism evidence="2 3">
    <name type="scientific">Blomia tropicalis</name>
    <name type="common">Mite</name>
    <dbReference type="NCBI Taxonomy" id="40697"/>
    <lineage>
        <taxon>Eukaryota</taxon>
        <taxon>Metazoa</taxon>
        <taxon>Ecdysozoa</taxon>
        <taxon>Arthropoda</taxon>
        <taxon>Chelicerata</taxon>
        <taxon>Arachnida</taxon>
        <taxon>Acari</taxon>
        <taxon>Acariformes</taxon>
        <taxon>Sarcoptiformes</taxon>
        <taxon>Astigmata</taxon>
        <taxon>Glycyphagoidea</taxon>
        <taxon>Echimyopodidae</taxon>
        <taxon>Blomia</taxon>
    </lineage>
</organism>
<reference evidence="2" key="1">
    <citation type="submission" date="2022-12" db="EMBL/GenBank/DDBJ databases">
        <title>Genome assemblies of Blomia tropicalis.</title>
        <authorList>
            <person name="Cui Y."/>
        </authorList>
    </citation>
    <scope>NUCLEOTIDE SEQUENCE</scope>
    <source>
        <tissue evidence="2">Adult mites</tissue>
    </source>
</reference>
<feature type="domain" description="Poly(A) RNA polymerase mitochondrial-like central palm" evidence="1">
    <location>
        <begin position="172"/>
        <end position="304"/>
    </location>
</feature>
<comment type="caution">
    <text evidence="2">The sequence shown here is derived from an EMBL/GenBank/DDBJ whole genome shotgun (WGS) entry which is preliminary data.</text>
</comment>
<accession>A0A9Q0MFX3</accession>
<dbReference type="EMBL" id="JAPWDV010000001">
    <property type="protein sequence ID" value="KAJ6224413.1"/>
    <property type="molecule type" value="Genomic_DNA"/>
</dbReference>
<proteinExistence type="predicted"/>
<dbReference type="PANTHER" id="PTHR12271:SF133">
    <property type="entry name" value="POLY(A) RNA POLYMERASE, MITOCHONDRIAL"/>
    <property type="match status" value="1"/>
</dbReference>
<evidence type="ECO:0000259" key="1">
    <source>
        <dbReference type="Pfam" id="PF22600"/>
    </source>
</evidence>
<keyword evidence="3" id="KW-1185">Reference proteome</keyword>
<dbReference type="InterPro" id="IPR054708">
    <property type="entry name" value="MTPAP-like_central"/>
</dbReference>
<dbReference type="Proteomes" id="UP001142055">
    <property type="component" value="Chromosome 1"/>
</dbReference>
<dbReference type="AlphaFoldDB" id="A0A9Q0MFX3"/>
<gene>
    <name evidence="2" type="ORF">RDWZM_002958</name>
</gene>
<dbReference type="SUPFAM" id="SSF81631">
    <property type="entry name" value="PAP/OAS1 substrate-binding domain"/>
    <property type="match status" value="1"/>
</dbReference>
<dbReference type="SUPFAM" id="SSF81301">
    <property type="entry name" value="Nucleotidyltransferase"/>
    <property type="match status" value="1"/>
</dbReference>